<comment type="similarity">
    <text evidence="6">Belongs to the binding-protein-dependent transport system permease family.</text>
</comment>
<keyword evidence="2 6" id="KW-0813">Transport</keyword>
<dbReference type="Pfam" id="PF00528">
    <property type="entry name" value="BPD_transp_1"/>
    <property type="match status" value="1"/>
</dbReference>
<evidence type="ECO:0000256" key="4">
    <source>
        <dbReference type="ARBA" id="ARBA00022989"/>
    </source>
</evidence>
<keyword evidence="9" id="KW-1185">Reference proteome</keyword>
<dbReference type="GO" id="GO:0005886">
    <property type="term" value="C:plasma membrane"/>
    <property type="evidence" value="ECO:0007669"/>
    <property type="project" value="UniProtKB-SubCell"/>
</dbReference>
<evidence type="ECO:0000256" key="5">
    <source>
        <dbReference type="ARBA" id="ARBA00023136"/>
    </source>
</evidence>
<feature type="transmembrane region" description="Helical" evidence="6">
    <location>
        <begin position="77"/>
        <end position="99"/>
    </location>
</feature>
<protein>
    <submittedName>
        <fullName evidence="8">2-aminoethylphosphonate ABC transporter permease protein</fullName>
    </submittedName>
</protein>
<dbReference type="Proteomes" id="UP000198601">
    <property type="component" value="Unassembled WGS sequence"/>
</dbReference>
<gene>
    <name evidence="8" type="ORF">SAMN04487970_101198</name>
</gene>
<reference evidence="9" key="1">
    <citation type="submission" date="2016-10" db="EMBL/GenBank/DDBJ databases">
        <authorList>
            <person name="Varghese N."/>
            <person name="Submissions S."/>
        </authorList>
    </citation>
    <scope>NUCLEOTIDE SEQUENCE [LARGE SCALE GENOMIC DNA]</scope>
    <source>
        <strain evidence="9">CGMCC 1.8946</strain>
    </source>
</reference>
<dbReference type="Gene3D" id="1.10.3720.10">
    <property type="entry name" value="MetI-like"/>
    <property type="match status" value="2"/>
</dbReference>
<feature type="transmembrane region" description="Helical" evidence="6">
    <location>
        <begin position="357"/>
        <end position="382"/>
    </location>
</feature>
<evidence type="ECO:0000313" key="9">
    <source>
        <dbReference type="Proteomes" id="UP000198601"/>
    </source>
</evidence>
<name>A0A1G4R3H7_9BACL</name>
<dbReference type="PANTHER" id="PTHR43496">
    <property type="entry name" value="PROTEIN LPLB"/>
    <property type="match status" value="1"/>
</dbReference>
<dbReference type="EMBL" id="FMTT01000011">
    <property type="protein sequence ID" value="SCW51225.1"/>
    <property type="molecule type" value="Genomic_DNA"/>
</dbReference>
<evidence type="ECO:0000256" key="3">
    <source>
        <dbReference type="ARBA" id="ARBA00022692"/>
    </source>
</evidence>
<dbReference type="InterPro" id="IPR000515">
    <property type="entry name" value="MetI-like"/>
</dbReference>
<feature type="domain" description="ABC transmembrane type-1" evidence="7">
    <location>
        <begin position="73"/>
        <end position="276"/>
    </location>
</feature>
<evidence type="ECO:0000256" key="6">
    <source>
        <dbReference type="RuleBase" id="RU363032"/>
    </source>
</evidence>
<keyword evidence="4 6" id="KW-1133">Transmembrane helix</keyword>
<feature type="domain" description="ABC transmembrane type-1" evidence="7">
    <location>
        <begin position="357"/>
        <end position="431"/>
    </location>
</feature>
<evidence type="ECO:0000259" key="7">
    <source>
        <dbReference type="PROSITE" id="PS50928"/>
    </source>
</evidence>
<feature type="transmembrane region" description="Helical" evidence="6">
    <location>
        <begin position="394"/>
        <end position="415"/>
    </location>
</feature>
<sequence length="431" mass="46992">MWTARTRALSPKAGGAELWQMSLVVIVVLLLLTSVLFPLGVLFAKAFMDREGAFVGLASFVRYFSTPALSQSLTNTIYVSVVATGIAVTLAFFYAYGVIRTAIRGKAFFKTIALVPLFAPTMMHGIALTYLFGNQGLVTNGLFGLAPGFKIELYGPVGIIMAEVIYLFPQAFLILAASLAVTDYRLYEAAETLGAGRLKRLLTVTLPSVKFGLISAIFVCFTACFTDFGAPQVIGGKFNVLATDIYKQVIGQQNMSMGAAVGILLTIPAVIAFVVDRLVQRKQNALITSKSTPYRIVSGRLRDMLFMLFCALMSIGILIPVLTIVYASLVNVWPYNLTLSLKHFDFSAMAAAGFEPFWNSLVLSLLTAILGTLFAFVTAYLIEKTRMLRSVRQLGYFLAILPLSLPGMVIGLAYISSSTRRITRCIRCTAR</sequence>
<dbReference type="PANTHER" id="PTHR43496:SF1">
    <property type="entry name" value="POLYGALACTURONAN_RHAMNOGALACTURONAN TRANSPORT SYSTEM PERMEASE PROTEIN YTEP"/>
    <property type="match status" value="1"/>
</dbReference>
<proteinExistence type="inferred from homology"/>
<dbReference type="CDD" id="cd06261">
    <property type="entry name" value="TM_PBP2"/>
    <property type="match status" value="1"/>
</dbReference>
<evidence type="ECO:0000256" key="2">
    <source>
        <dbReference type="ARBA" id="ARBA00022448"/>
    </source>
</evidence>
<keyword evidence="5 6" id="KW-0472">Membrane</keyword>
<comment type="subcellular location">
    <subcellularLocation>
        <location evidence="6">Cell membrane</location>
        <topology evidence="6">Multi-pass membrane protein</topology>
    </subcellularLocation>
    <subcellularLocation>
        <location evidence="1">Membrane</location>
        <topology evidence="1">Multi-pass membrane protein</topology>
    </subcellularLocation>
</comment>
<dbReference type="PROSITE" id="PS50928">
    <property type="entry name" value="ABC_TM1"/>
    <property type="match status" value="2"/>
</dbReference>
<feature type="transmembrane region" description="Helical" evidence="6">
    <location>
        <begin position="255"/>
        <end position="275"/>
    </location>
</feature>
<feature type="transmembrane region" description="Helical" evidence="6">
    <location>
        <begin position="153"/>
        <end position="181"/>
    </location>
</feature>
<feature type="transmembrane region" description="Helical" evidence="6">
    <location>
        <begin position="201"/>
        <end position="228"/>
    </location>
</feature>
<dbReference type="AlphaFoldDB" id="A0A1G4R3H7"/>
<dbReference type="GO" id="GO:0055085">
    <property type="term" value="P:transmembrane transport"/>
    <property type="evidence" value="ECO:0007669"/>
    <property type="project" value="InterPro"/>
</dbReference>
<dbReference type="InterPro" id="IPR035906">
    <property type="entry name" value="MetI-like_sf"/>
</dbReference>
<dbReference type="SUPFAM" id="SSF161098">
    <property type="entry name" value="MetI-like"/>
    <property type="match status" value="2"/>
</dbReference>
<feature type="transmembrane region" description="Helical" evidence="6">
    <location>
        <begin position="21"/>
        <end position="44"/>
    </location>
</feature>
<evidence type="ECO:0000256" key="1">
    <source>
        <dbReference type="ARBA" id="ARBA00004141"/>
    </source>
</evidence>
<dbReference type="STRING" id="624147.SAMN04487970_101198"/>
<organism evidence="8 9">
    <name type="scientific">Paenibacillus tianmuensis</name>
    <dbReference type="NCBI Taxonomy" id="624147"/>
    <lineage>
        <taxon>Bacteria</taxon>
        <taxon>Bacillati</taxon>
        <taxon>Bacillota</taxon>
        <taxon>Bacilli</taxon>
        <taxon>Bacillales</taxon>
        <taxon>Paenibacillaceae</taxon>
        <taxon>Paenibacillus</taxon>
    </lineage>
</organism>
<evidence type="ECO:0000313" key="8">
    <source>
        <dbReference type="EMBL" id="SCW51225.1"/>
    </source>
</evidence>
<keyword evidence="3 6" id="KW-0812">Transmembrane</keyword>
<feature type="transmembrane region" description="Helical" evidence="6">
    <location>
        <begin position="305"/>
        <end position="329"/>
    </location>
</feature>
<accession>A0A1G4R3H7</accession>
<feature type="transmembrane region" description="Helical" evidence="6">
    <location>
        <begin position="111"/>
        <end position="133"/>
    </location>
</feature>